<comment type="caution">
    <text evidence="1">The sequence shown here is derived from an EMBL/GenBank/DDBJ whole genome shotgun (WGS) entry which is preliminary data.</text>
</comment>
<dbReference type="Proteomes" id="UP001148838">
    <property type="component" value="Unassembled WGS sequence"/>
</dbReference>
<accession>A0ABQ8U426</accession>
<dbReference type="PANTHER" id="PTHR47326:SF1">
    <property type="entry name" value="HTH PSQ-TYPE DOMAIN-CONTAINING PROTEIN"/>
    <property type="match status" value="1"/>
</dbReference>
<name>A0ABQ8U426_PERAM</name>
<sequence>MAGLCEGGNEPPGSLKANKTGFAIKVKLHQVPFELYHRVNGFESRWIGRGGPIAWQARSPDLTPLDFFLWGCMEVKVYQTEIASREELVAKINTAAMEIYQHGLNHVQRKAGLRKFLKVFRQDL</sequence>
<dbReference type="PANTHER" id="PTHR47326">
    <property type="entry name" value="TRANSPOSABLE ELEMENT TC3 TRANSPOSASE-LIKE PROTEIN"/>
    <property type="match status" value="1"/>
</dbReference>
<dbReference type="Gene3D" id="3.30.420.10">
    <property type="entry name" value="Ribonuclease H-like superfamily/Ribonuclease H"/>
    <property type="match status" value="1"/>
</dbReference>
<protein>
    <submittedName>
        <fullName evidence="1">Uncharacterized protein</fullName>
    </submittedName>
</protein>
<keyword evidence="2" id="KW-1185">Reference proteome</keyword>
<proteinExistence type="predicted"/>
<organism evidence="1 2">
    <name type="scientific">Periplaneta americana</name>
    <name type="common">American cockroach</name>
    <name type="synonym">Blatta americana</name>
    <dbReference type="NCBI Taxonomy" id="6978"/>
    <lineage>
        <taxon>Eukaryota</taxon>
        <taxon>Metazoa</taxon>
        <taxon>Ecdysozoa</taxon>
        <taxon>Arthropoda</taxon>
        <taxon>Hexapoda</taxon>
        <taxon>Insecta</taxon>
        <taxon>Pterygota</taxon>
        <taxon>Neoptera</taxon>
        <taxon>Polyneoptera</taxon>
        <taxon>Dictyoptera</taxon>
        <taxon>Blattodea</taxon>
        <taxon>Blattoidea</taxon>
        <taxon>Blattidae</taxon>
        <taxon>Blattinae</taxon>
        <taxon>Periplaneta</taxon>
    </lineage>
</organism>
<dbReference type="InterPro" id="IPR036397">
    <property type="entry name" value="RNaseH_sf"/>
</dbReference>
<evidence type="ECO:0000313" key="1">
    <source>
        <dbReference type="EMBL" id="KAJ4451845.1"/>
    </source>
</evidence>
<dbReference type="EMBL" id="JAJSOF020000001">
    <property type="protein sequence ID" value="KAJ4451845.1"/>
    <property type="molecule type" value="Genomic_DNA"/>
</dbReference>
<reference evidence="1 2" key="1">
    <citation type="journal article" date="2022" name="Allergy">
        <title>Genome assembly and annotation of Periplaneta americana reveal a comprehensive cockroach allergen profile.</title>
        <authorList>
            <person name="Wang L."/>
            <person name="Xiong Q."/>
            <person name="Saelim N."/>
            <person name="Wang L."/>
            <person name="Nong W."/>
            <person name="Wan A.T."/>
            <person name="Shi M."/>
            <person name="Liu X."/>
            <person name="Cao Q."/>
            <person name="Hui J.H.L."/>
            <person name="Sookrung N."/>
            <person name="Leung T.F."/>
            <person name="Tungtrongchitr A."/>
            <person name="Tsui S.K.W."/>
        </authorList>
    </citation>
    <scope>NUCLEOTIDE SEQUENCE [LARGE SCALE GENOMIC DNA]</scope>
    <source>
        <strain evidence="1">PWHHKU_190912</strain>
    </source>
</reference>
<gene>
    <name evidence="1" type="ORF">ANN_03323</name>
</gene>
<evidence type="ECO:0000313" key="2">
    <source>
        <dbReference type="Proteomes" id="UP001148838"/>
    </source>
</evidence>